<protein>
    <submittedName>
        <fullName evidence="2">Uncharacterized protein</fullName>
    </submittedName>
</protein>
<organism evidence="2 3">
    <name type="scientific">Riccia fluitans</name>
    <dbReference type="NCBI Taxonomy" id="41844"/>
    <lineage>
        <taxon>Eukaryota</taxon>
        <taxon>Viridiplantae</taxon>
        <taxon>Streptophyta</taxon>
        <taxon>Embryophyta</taxon>
        <taxon>Marchantiophyta</taxon>
        <taxon>Marchantiopsida</taxon>
        <taxon>Marchantiidae</taxon>
        <taxon>Marchantiales</taxon>
        <taxon>Ricciaceae</taxon>
        <taxon>Riccia</taxon>
    </lineage>
</organism>
<keyword evidence="3" id="KW-1185">Reference proteome</keyword>
<dbReference type="EMBL" id="JBHFFA010000006">
    <property type="protein sequence ID" value="KAL2620475.1"/>
    <property type="molecule type" value="Genomic_DNA"/>
</dbReference>
<feature type="compositionally biased region" description="Basic and acidic residues" evidence="1">
    <location>
        <begin position="10"/>
        <end position="19"/>
    </location>
</feature>
<evidence type="ECO:0000313" key="3">
    <source>
        <dbReference type="Proteomes" id="UP001605036"/>
    </source>
</evidence>
<accession>A0ABD1Y146</accession>
<dbReference type="Proteomes" id="UP001605036">
    <property type="component" value="Unassembled WGS sequence"/>
</dbReference>
<comment type="caution">
    <text evidence="2">The sequence shown here is derived from an EMBL/GenBank/DDBJ whole genome shotgun (WGS) entry which is preliminary data.</text>
</comment>
<gene>
    <name evidence="2" type="ORF">R1flu_000680</name>
</gene>
<dbReference type="AlphaFoldDB" id="A0ABD1Y146"/>
<evidence type="ECO:0000313" key="2">
    <source>
        <dbReference type="EMBL" id="KAL2620475.1"/>
    </source>
</evidence>
<feature type="region of interest" description="Disordered" evidence="1">
    <location>
        <begin position="1"/>
        <end position="32"/>
    </location>
</feature>
<proteinExistence type="predicted"/>
<sequence length="78" mass="8785">MWYTRNARGNHTETSDKPNVRARSNVDGTNPMTAELRRTGMAIRPTRGQMIRVKHDPGSHAEMLGSISAYGIRRNTEC</sequence>
<reference evidence="2 3" key="1">
    <citation type="submission" date="2024-09" db="EMBL/GenBank/DDBJ databases">
        <title>Chromosome-scale assembly of Riccia fluitans.</title>
        <authorList>
            <person name="Paukszto L."/>
            <person name="Sawicki J."/>
            <person name="Karawczyk K."/>
            <person name="Piernik-Szablinska J."/>
            <person name="Szczecinska M."/>
            <person name="Mazdziarz M."/>
        </authorList>
    </citation>
    <scope>NUCLEOTIDE SEQUENCE [LARGE SCALE GENOMIC DNA]</scope>
    <source>
        <strain evidence="2">Rf_01</strain>
        <tissue evidence="2">Aerial parts of the thallus</tissue>
    </source>
</reference>
<evidence type="ECO:0000256" key="1">
    <source>
        <dbReference type="SAM" id="MobiDB-lite"/>
    </source>
</evidence>
<name>A0ABD1Y146_9MARC</name>